<protein>
    <submittedName>
        <fullName evidence="1">Unnamed protein product</fullName>
    </submittedName>
</protein>
<accession>A0ACB5TWP3</accession>
<dbReference type="EMBL" id="BSXS01009369">
    <property type="protein sequence ID" value="GME95367.1"/>
    <property type="molecule type" value="Genomic_DNA"/>
</dbReference>
<organism evidence="1 2">
    <name type="scientific">Ambrosiozyma monospora</name>
    <name type="common">Yeast</name>
    <name type="synonym">Endomycopsis monosporus</name>
    <dbReference type="NCBI Taxonomy" id="43982"/>
    <lineage>
        <taxon>Eukaryota</taxon>
        <taxon>Fungi</taxon>
        <taxon>Dikarya</taxon>
        <taxon>Ascomycota</taxon>
        <taxon>Saccharomycotina</taxon>
        <taxon>Pichiomycetes</taxon>
        <taxon>Pichiales</taxon>
        <taxon>Pichiaceae</taxon>
        <taxon>Ambrosiozyma</taxon>
    </lineage>
</organism>
<gene>
    <name evidence="1" type="ORF">Amon02_000976800</name>
</gene>
<keyword evidence="2" id="KW-1185">Reference proteome</keyword>
<dbReference type="Proteomes" id="UP001165064">
    <property type="component" value="Unassembled WGS sequence"/>
</dbReference>
<comment type="caution">
    <text evidence="1">The sequence shown here is derived from an EMBL/GenBank/DDBJ whole genome shotgun (WGS) entry which is preliminary data.</text>
</comment>
<sequence length="164" mass="19272">MSSLNKSFSDQLATFSASLHSDIFNCPEKLADFAAAVTAGNQKDLQEILDSTNIADRLEKALTVLKKELMNKELQKKIERDIEERMTKRHREYHLNEQLKWIKKELGIDDGRDKLIAKYNERVKELKMPEDVKKVYDDEINKLQTLEPLMSEFTVTRNYLDWKH</sequence>
<evidence type="ECO:0000313" key="2">
    <source>
        <dbReference type="Proteomes" id="UP001165064"/>
    </source>
</evidence>
<name>A0ACB5TWP3_AMBMO</name>
<reference evidence="1" key="1">
    <citation type="submission" date="2023-04" db="EMBL/GenBank/DDBJ databases">
        <title>Ambrosiozyma monospora NBRC 10751.</title>
        <authorList>
            <person name="Ichikawa N."/>
            <person name="Sato H."/>
            <person name="Tonouchi N."/>
        </authorList>
    </citation>
    <scope>NUCLEOTIDE SEQUENCE</scope>
    <source>
        <strain evidence="1">NBRC 10751</strain>
    </source>
</reference>
<proteinExistence type="predicted"/>
<evidence type="ECO:0000313" key="1">
    <source>
        <dbReference type="EMBL" id="GME95367.1"/>
    </source>
</evidence>